<sequence length="259" mass="28759">MMIENMACTDQEADAFFNALPVKQRMQFLTGSEPVDPLGDTTEETAVIGKEKPVVIAFADGVSPEKRTAVMNIAQFAETYADSKANRKSESLAWYEAYNYAMRVCGWQFTNFMYADHDTKSINVTMDSLVLGIITTVASQNAAAVVPLLGKVFEAIKKDNAIITLFDKNSKDSTVGSCLIMPCMNSKGGIAVTFLAGLECTFNNLEGGSWFWKWKASSLSVKKAAVQMNLNYELYKRREEQVLSYIDKSADAFFTRINM</sequence>
<protein>
    <submittedName>
        <fullName evidence="1">Uncharacterized protein</fullName>
    </submittedName>
</protein>
<gene>
    <name evidence="1" type="ORF">PLUA15_90170</name>
</gene>
<evidence type="ECO:0000313" key="2">
    <source>
        <dbReference type="Proteomes" id="UP000219564"/>
    </source>
</evidence>
<dbReference type="EMBL" id="OBKZ01000056">
    <property type="protein sequence ID" value="SOB55409.1"/>
    <property type="molecule type" value="Genomic_DNA"/>
</dbReference>
<dbReference type="RefSeq" id="WP_097193001.1">
    <property type="nucleotide sequence ID" value="NZ_OBKZ01000056.1"/>
</dbReference>
<reference evidence="1 2" key="1">
    <citation type="submission" date="2017-08" db="EMBL/GenBank/DDBJ databases">
        <authorList>
            <person name="Chaillou S."/>
        </authorList>
    </citation>
    <scope>NUCLEOTIDE SEQUENCE [LARGE SCALE GENOMIC DNA]</scope>
    <source>
        <strain evidence="1 2">MFPA15A1205</strain>
    </source>
</reference>
<dbReference type="AlphaFoldDB" id="A0AAX2HEV4"/>
<dbReference type="Proteomes" id="UP000219564">
    <property type="component" value="Unassembled WGS sequence"/>
</dbReference>
<accession>A0AAX2HEV4</accession>
<comment type="caution">
    <text evidence="1">The sequence shown here is derived from an EMBL/GenBank/DDBJ whole genome shotgun (WGS) entry which is preliminary data.</text>
</comment>
<name>A0AAX2HEV4_9PSED</name>
<organism evidence="1 2">
    <name type="scientific">Pseudomonas lundensis</name>
    <dbReference type="NCBI Taxonomy" id="86185"/>
    <lineage>
        <taxon>Bacteria</taxon>
        <taxon>Pseudomonadati</taxon>
        <taxon>Pseudomonadota</taxon>
        <taxon>Gammaproteobacteria</taxon>
        <taxon>Pseudomonadales</taxon>
        <taxon>Pseudomonadaceae</taxon>
        <taxon>Pseudomonas</taxon>
    </lineage>
</organism>
<evidence type="ECO:0000313" key="1">
    <source>
        <dbReference type="EMBL" id="SOB55409.1"/>
    </source>
</evidence>
<proteinExistence type="predicted"/>